<comment type="caution">
    <text evidence="6">The sequence shown here is derived from an EMBL/GenBank/DDBJ whole genome shotgun (WGS) entry which is preliminary data.</text>
</comment>
<dbReference type="InterPro" id="IPR001128">
    <property type="entry name" value="Cyt_P450"/>
</dbReference>
<keyword evidence="3 4" id="KW-0408">Iron</keyword>
<keyword evidence="5" id="KW-0472">Membrane</keyword>
<evidence type="ECO:0000256" key="1">
    <source>
        <dbReference type="ARBA" id="ARBA00022617"/>
    </source>
</evidence>
<dbReference type="PRINTS" id="PR00463">
    <property type="entry name" value="EP450I"/>
</dbReference>
<comment type="cofactor">
    <cofactor evidence="4">
        <name>heme</name>
        <dbReference type="ChEBI" id="CHEBI:30413"/>
    </cofactor>
</comment>
<keyword evidence="5" id="KW-1133">Transmembrane helix</keyword>
<accession>A0A9P8UG03</accession>
<dbReference type="Pfam" id="PF00067">
    <property type="entry name" value="p450"/>
    <property type="match status" value="1"/>
</dbReference>
<keyword evidence="2 4" id="KW-0479">Metal-binding</keyword>
<dbReference type="GO" id="GO:0005506">
    <property type="term" value="F:iron ion binding"/>
    <property type="evidence" value="ECO:0007669"/>
    <property type="project" value="InterPro"/>
</dbReference>
<proteinExistence type="predicted"/>
<evidence type="ECO:0000256" key="5">
    <source>
        <dbReference type="SAM" id="Phobius"/>
    </source>
</evidence>
<dbReference type="GeneID" id="70127139"/>
<keyword evidence="7" id="KW-1185">Reference proteome</keyword>
<dbReference type="Proteomes" id="UP000758603">
    <property type="component" value="Unassembled WGS sequence"/>
</dbReference>
<evidence type="ECO:0000256" key="3">
    <source>
        <dbReference type="ARBA" id="ARBA00023004"/>
    </source>
</evidence>
<dbReference type="PANTHER" id="PTHR24305">
    <property type="entry name" value="CYTOCHROME P450"/>
    <property type="match status" value="1"/>
</dbReference>
<dbReference type="InterPro" id="IPR002401">
    <property type="entry name" value="Cyt_P450_E_grp-I"/>
</dbReference>
<dbReference type="PRINTS" id="PR00385">
    <property type="entry name" value="P450"/>
</dbReference>
<evidence type="ECO:0000256" key="2">
    <source>
        <dbReference type="ARBA" id="ARBA00022723"/>
    </source>
</evidence>
<protein>
    <submittedName>
        <fullName evidence="6">AflN/verA/monooxygenase</fullName>
    </submittedName>
</protein>
<feature type="transmembrane region" description="Helical" evidence="5">
    <location>
        <begin position="6"/>
        <end position="25"/>
    </location>
</feature>
<dbReference type="GO" id="GO:0016705">
    <property type="term" value="F:oxidoreductase activity, acting on paired donors, with incorporation or reduction of molecular oxygen"/>
    <property type="evidence" value="ECO:0007669"/>
    <property type="project" value="InterPro"/>
</dbReference>
<dbReference type="CDD" id="cd11051">
    <property type="entry name" value="CYP59-like"/>
    <property type="match status" value="1"/>
</dbReference>
<feature type="binding site" description="axial binding residue" evidence="4">
    <location>
        <position position="472"/>
    </location>
    <ligand>
        <name>heme</name>
        <dbReference type="ChEBI" id="CHEBI:30413"/>
    </ligand>
    <ligandPart>
        <name>Fe</name>
        <dbReference type="ChEBI" id="CHEBI:18248"/>
    </ligandPart>
</feature>
<evidence type="ECO:0000256" key="4">
    <source>
        <dbReference type="PIRSR" id="PIRSR602401-1"/>
    </source>
</evidence>
<name>A0A9P8UG03_9PEZI</name>
<dbReference type="RefSeq" id="XP_045955855.1">
    <property type="nucleotide sequence ID" value="XM_046098247.1"/>
</dbReference>
<dbReference type="Gene3D" id="1.10.630.10">
    <property type="entry name" value="Cytochrome P450"/>
    <property type="match status" value="1"/>
</dbReference>
<dbReference type="SUPFAM" id="SSF48264">
    <property type="entry name" value="Cytochrome P450"/>
    <property type="match status" value="1"/>
</dbReference>
<dbReference type="EMBL" id="JAGPXC010000006">
    <property type="protein sequence ID" value="KAH6651577.1"/>
    <property type="molecule type" value="Genomic_DNA"/>
</dbReference>
<dbReference type="AlphaFoldDB" id="A0A9P8UG03"/>
<evidence type="ECO:0000313" key="6">
    <source>
        <dbReference type="EMBL" id="KAH6651577.1"/>
    </source>
</evidence>
<keyword evidence="5" id="KW-0812">Transmembrane</keyword>
<keyword evidence="1 4" id="KW-0349">Heme</keyword>
<dbReference type="GO" id="GO:0020037">
    <property type="term" value="F:heme binding"/>
    <property type="evidence" value="ECO:0007669"/>
    <property type="project" value="InterPro"/>
</dbReference>
<gene>
    <name evidence="6" type="ORF">BKA67DRAFT_521115</name>
</gene>
<dbReference type="GO" id="GO:0004497">
    <property type="term" value="F:monooxygenase activity"/>
    <property type="evidence" value="ECO:0007669"/>
    <property type="project" value="InterPro"/>
</dbReference>
<dbReference type="InterPro" id="IPR050121">
    <property type="entry name" value="Cytochrome_P450_monoxygenase"/>
</dbReference>
<dbReference type="PANTHER" id="PTHR24305:SF222">
    <property type="entry name" value="CYTOCHROME P450 MONOOXYGENASE STCS"/>
    <property type="match status" value="1"/>
</dbReference>
<dbReference type="InterPro" id="IPR036396">
    <property type="entry name" value="Cyt_P450_sf"/>
</dbReference>
<dbReference type="OrthoDB" id="10029320at2759"/>
<organism evidence="6 7">
    <name type="scientific">Truncatella angustata</name>
    <dbReference type="NCBI Taxonomy" id="152316"/>
    <lineage>
        <taxon>Eukaryota</taxon>
        <taxon>Fungi</taxon>
        <taxon>Dikarya</taxon>
        <taxon>Ascomycota</taxon>
        <taxon>Pezizomycotina</taxon>
        <taxon>Sordariomycetes</taxon>
        <taxon>Xylariomycetidae</taxon>
        <taxon>Amphisphaeriales</taxon>
        <taxon>Sporocadaceae</taxon>
        <taxon>Truncatella</taxon>
    </lineage>
</organism>
<sequence>MHGHATLWLTVGISALTWLFTKIYAARRPVWRLQQAGLPMPKFGLLTGHLLTLKKNLELFPSNAVVQYAFWQMSKQFPSGIFYVNMWPFSGTLLVITTPSGATQATALDLNVCPEVVSPIEAITGGPSLLSMSIGPEWKRWRRAFNPGFSPGYMMGLAPAIADEVAVFRKLLLSRCSSGTSDIFQLEELTLKMTFDIIASVTLDARLRYQTQDNSLATALRTQIDWTSFGTELNPFKRYLAIRPIIQWVNNRRIDNYISKEIDQRFAERLEEQAQQTSLKRSKSVVALLMEELLQEVTDKDLSQVKETVKKTMAPQLRAFLFAGLETTSSTLLYCYYLLSANQGALDRVMAEHNEIFGHDADKAHEAIYQDPQRLNQLPYTVAVIKEVLRIFPPAAPMRRGRAGAEIVDEEGRRYPTEGCNVWTSTMAIHNDPRWWEDADDFKPERWLVGAEDPLYPVKGAWLPFYWGPKSCIGQTLVMLELRIALVMTLRELTITPAYEEWDSLHAKSGIRIASGDRAYQAQDGGGGTSPHPADGLPVKVALRNL</sequence>
<reference evidence="6" key="1">
    <citation type="journal article" date="2021" name="Nat. Commun.">
        <title>Genetic determinants of endophytism in the Arabidopsis root mycobiome.</title>
        <authorList>
            <person name="Mesny F."/>
            <person name="Miyauchi S."/>
            <person name="Thiergart T."/>
            <person name="Pickel B."/>
            <person name="Atanasova L."/>
            <person name="Karlsson M."/>
            <person name="Huettel B."/>
            <person name="Barry K.W."/>
            <person name="Haridas S."/>
            <person name="Chen C."/>
            <person name="Bauer D."/>
            <person name="Andreopoulos W."/>
            <person name="Pangilinan J."/>
            <person name="LaButti K."/>
            <person name="Riley R."/>
            <person name="Lipzen A."/>
            <person name="Clum A."/>
            <person name="Drula E."/>
            <person name="Henrissat B."/>
            <person name="Kohler A."/>
            <person name="Grigoriev I.V."/>
            <person name="Martin F.M."/>
            <person name="Hacquard S."/>
        </authorList>
    </citation>
    <scope>NUCLEOTIDE SEQUENCE</scope>
    <source>
        <strain evidence="6">MPI-SDFR-AT-0073</strain>
    </source>
</reference>
<evidence type="ECO:0000313" key="7">
    <source>
        <dbReference type="Proteomes" id="UP000758603"/>
    </source>
</evidence>